<accession>A0ABY7HNT6</accession>
<gene>
    <name evidence="1" type="ORF">O1V66_20150</name>
</gene>
<evidence type="ECO:0000313" key="2">
    <source>
        <dbReference type="Proteomes" id="UP001164712"/>
    </source>
</evidence>
<dbReference type="NCBIfam" id="TIGR01611">
    <property type="entry name" value="tail_tube"/>
    <property type="match status" value="1"/>
</dbReference>
<organism evidence="1 2">
    <name type="scientific">Rouxiella chamberiensis</name>
    <dbReference type="NCBI Taxonomy" id="1513468"/>
    <lineage>
        <taxon>Bacteria</taxon>
        <taxon>Pseudomonadati</taxon>
        <taxon>Pseudomonadota</taxon>
        <taxon>Gammaproteobacteria</taxon>
        <taxon>Enterobacterales</taxon>
        <taxon>Yersiniaceae</taxon>
        <taxon>Rouxiella</taxon>
    </lineage>
</organism>
<sequence length="171" mass="18846">MALPRKLKMLNLFNDANSYQGVVSSITLPKLTRKLENYRGGGMNGAAPVDLGLDDDALAVEWSMGGIDDLVLKQWGSAQIAGVPLRFAGSYQRDDTGETTAVEVVMRGRHKEIDMGEKKQGEDTETKVSTQCTYYKLTWGGQELLEIDTINMIEKVNGVDLLAEHRKNIGL</sequence>
<reference evidence="1" key="1">
    <citation type="submission" date="2022-12" db="EMBL/GenBank/DDBJ databases">
        <title>Complete genome sequence of an Australian strain of Rouxiella badensis DAR84756 and resolution of the R. badensis DSM100043 and R. chamberiensis DSM28324 genomes.</title>
        <authorList>
            <person name="Paul S."/>
            <person name="Anderson P.J."/>
            <person name="Maynard G."/>
            <person name="Dyall-Smith M."/>
            <person name="Kudinha T."/>
        </authorList>
    </citation>
    <scope>NUCLEOTIDE SEQUENCE</scope>
    <source>
        <strain evidence="1">DSM 28324</strain>
    </source>
</reference>
<dbReference type="InterPro" id="IPR006498">
    <property type="entry name" value="Tail_tube"/>
</dbReference>
<dbReference type="Proteomes" id="UP001164712">
    <property type="component" value="Chromosome"/>
</dbReference>
<dbReference type="EMBL" id="CP114058">
    <property type="protein sequence ID" value="WAT01042.1"/>
    <property type="molecule type" value="Genomic_DNA"/>
</dbReference>
<protein>
    <submittedName>
        <fullName evidence="1">Phage major tail tube protein</fullName>
    </submittedName>
</protein>
<dbReference type="RefSeq" id="WP_045049103.1">
    <property type="nucleotide sequence ID" value="NZ_CP114058.1"/>
</dbReference>
<evidence type="ECO:0000313" key="1">
    <source>
        <dbReference type="EMBL" id="WAT01042.1"/>
    </source>
</evidence>
<name>A0ABY7HNT6_9GAMM</name>
<keyword evidence="2" id="KW-1185">Reference proteome</keyword>
<proteinExistence type="predicted"/>
<dbReference type="Pfam" id="PF04985">
    <property type="entry name" value="Phage_tube"/>
    <property type="match status" value="1"/>
</dbReference>